<evidence type="ECO:0000313" key="2">
    <source>
        <dbReference type="Proteomes" id="UP000189464"/>
    </source>
</evidence>
<dbReference type="KEGG" id="dfg:B0537_03330"/>
<dbReference type="OrthoDB" id="1725091at2"/>
<organism evidence="1 2">
    <name type="scientific">Desulforamulus ferrireducens</name>
    <dbReference type="NCBI Taxonomy" id="1833852"/>
    <lineage>
        <taxon>Bacteria</taxon>
        <taxon>Bacillati</taxon>
        <taxon>Bacillota</taxon>
        <taxon>Clostridia</taxon>
        <taxon>Eubacteriales</taxon>
        <taxon>Peptococcaceae</taxon>
        <taxon>Desulforamulus</taxon>
    </lineage>
</organism>
<sequence>MAKVLKEGAAYNQRDVIDMLVEFSGFKDRVEKKFKDVAKELEGKPTEHELWVSLYLISSDYADEQSTRRKSVETIQKIS</sequence>
<reference evidence="1 2" key="1">
    <citation type="journal article" date="2016" name="Int. J. Syst. Evol. Microbiol.">
        <title>Desulfotomaculum ferrireducens sp. nov., a moderately thermophilic sulfate-reducing and dissimilatory Fe(III)-reducing bacterium isolated from compost.</title>
        <authorList>
            <person name="Yang G."/>
            <person name="Guo J."/>
            <person name="Zhuang L."/>
            <person name="Yuan Y."/>
            <person name="Zhou S."/>
        </authorList>
    </citation>
    <scope>NUCLEOTIDE SEQUENCE [LARGE SCALE GENOMIC DNA]</scope>
    <source>
        <strain evidence="1 2">GSS09</strain>
    </source>
</reference>
<keyword evidence="2" id="KW-1185">Reference proteome</keyword>
<accession>A0A1S6ITW1</accession>
<dbReference type="EMBL" id="CP019698">
    <property type="protein sequence ID" value="AQS58211.1"/>
    <property type="molecule type" value="Genomic_DNA"/>
</dbReference>
<name>A0A1S6ITW1_9FIRM</name>
<gene>
    <name evidence="1" type="ORF">B0537_03330</name>
</gene>
<protein>
    <submittedName>
        <fullName evidence="1">Uncharacterized protein</fullName>
    </submittedName>
</protein>
<proteinExistence type="predicted"/>
<dbReference type="Proteomes" id="UP000189464">
    <property type="component" value="Chromosome"/>
</dbReference>
<evidence type="ECO:0000313" key="1">
    <source>
        <dbReference type="EMBL" id="AQS58211.1"/>
    </source>
</evidence>
<dbReference type="AlphaFoldDB" id="A0A1S6ITW1"/>
<dbReference type="RefSeq" id="WP_077713178.1">
    <property type="nucleotide sequence ID" value="NZ_CP019698.1"/>
</dbReference>